<organism evidence="2 3">
    <name type="scientific">Thyridium curvatum</name>
    <dbReference type="NCBI Taxonomy" id="1093900"/>
    <lineage>
        <taxon>Eukaryota</taxon>
        <taxon>Fungi</taxon>
        <taxon>Dikarya</taxon>
        <taxon>Ascomycota</taxon>
        <taxon>Pezizomycotina</taxon>
        <taxon>Sordariomycetes</taxon>
        <taxon>Sordariomycetidae</taxon>
        <taxon>Thyridiales</taxon>
        <taxon>Thyridiaceae</taxon>
        <taxon>Thyridium</taxon>
    </lineage>
</organism>
<feature type="signal peptide" evidence="1">
    <location>
        <begin position="1"/>
        <end position="19"/>
    </location>
</feature>
<keyword evidence="3" id="KW-1185">Reference proteome</keyword>
<keyword evidence="1" id="KW-0732">Signal</keyword>
<dbReference type="OrthoDB" id="430315at2759"/>
<dbReference type="GeneID" id="41978321"/>
<evidence type="ECO:0000256" key="1">
    <source>
        <dbReference type="SAM" id="SignalP"/>
    </source>
</evidence>
<accession>A0A507AQP4</accession>
<evidence type="ECO:0008006" key="4">
    <source>
        <dbReference type="Google" id="ProtNLM"/>
    </source>
</evidence>
<reference evidence="2 3" key="1">
    <citation type="submission" date="2019-06" db="EMBL/GenBank/DDBJ databases">
        <title>Draft genome sequence of the filamentous fungus Phialemoniopsis curvata isolated from diesel fuel.</title>
        <authorList>
            <person name="Varaljay V.A."/>
            <person name="Lyon W.J."/>
            <person name="Crouch A.L."/>
            <person name="Drake C.E."/>
            <person name="Hollomon J.M."/>
            <person name="Nadeau L.J."/>
            <person name="Nunn H.S."/>
            <person name="Stevenson B.S."/>
            <person name="Bojanowski C.L."/>
            <person name="Crookes-Goodson W.J."/>
        </authorList>
    </citation>
    <scope>NUCLEOTIDE SEQUENCE [LARGE SCALE GENOMIC DNA]</scope>
    <source>
        <strain evidence="2 3">D216</strain>
    </source>
</reference>
<proteinExistence type="predicted"/>
<dbReference type="EMBL" id="SKBQ01000093">
    <property type="protein sequence ID" value="TPX07171.1"/>
    <property type="molecule type" value="Genomic_DNA"/>
</dbReference>
<protein>
    <recommendedName>
        <fullName evidence="4">Thaumatin-like protein</fullName>
    </recommendedName>
</protein>
<evidence type="ECO:0000313" key="3">
    <source>
        <dbReference type="Proteomes" id="UP000319257"/>
    </source>
</evidence>
<dbReference type="AlphaFoldDB" id="A0A507AQP4"/>
<gene>
    <name evidence="2" type="ORF">E0L32_010874</name>
</gene>
<feature type="chain" id="PRO_5021353433" description="Thaumatin-like protein" evidence="1">
    <location>
        <begin position="20"/>
        <end position="206"/>
    </location>
</feature>
<dbReference type="RefSeq" id="XP_030988882.1">
    <property type="nucleotide sequence ID" value="XM_031133541.1"/>
</dbReference>
<comment type="caution">
    <text evidence="2">The sequence shown here is derived from an EMBL/GenBank/DDBJ whole genome shotgun (WGS) entry which is preliminary data.</text>
</comment>
<sequence length="206" mass="21825">MFSLFTVATLLCSVASILAAPQAGTRQFTIKIVNQLGEDVQLKHDPDRGQAKFLKTGSTTQFAVPYGWHGNVALLQSGAGHAFLGDESLIEGSFVPQAGIPVPMFDIDVSYVTGFSVPVTCSCENRVVTGCSQNLYSLHNCPNNNGKGSCKNPNRDTMGGATDFFKPCQHMAYTYPDDHAANANGLCKSGAVTCCIGTSCAPHPTQ</sequence>
<name>A0A507AQP4_9PEZI</name>
<dbReference type="InParanoid" id="A0A507AQP4"/>
<dbReference type="SUPFAM" id="SSF49870">
    <property type="entry name" value="Osmotin, thaumatin-like protein"/>
    <property type="match status" value="1"/>
</dbReference>
<dbReference type="InterPro" id="IPR037176">
    <property type="entry name" value="Osmotin/thaumatin-like_sf"/>
</dbReference>
<dbReference type="Proteomes" id="UP000319257">
    <property type="component" value="Unassembled WGS sequence"/>
</dbReference>
<evidence type="ECO:0000313" key="2">
    <source>
        <dbReference type="EMBL" id="TPX07171.1"/>
    </source>
</evidence>